<evidence type="ECO:0000256" key="1">
    <source>
        <dbReference type="SAM" id="Phobius"/>
    </source>
</evidence>
<feature type="transmembrane region" description="Helical" evidence="1">
    <location>
        <begin position="246"/>
        <end position="267"/>
    </location>
</feature>
<proteinExistence type="predicted"/>
<feature type="transmembrane region" description="Helical" evidence="1">
    <location>
        <begin position="18"/>
        <end position="41"/>
    </location>
</feature>
<feature type="transmembrane region" description="Helical" evidence="1">
    <location>
        <begin position="191"/>
        <end position="216"/>
    </location>
</feature>
<dbReference type="PANTHER" id="PTHR37308">
    <property type="entry name" value="INTEGRAL MEMBRANE PROTEIN"/>
    <property type="match status" value="1"/>
</dbReference>
<dbReference type="RefSeq" id="WP_184662785.1">
    <property type="nucleotide sequence ID" value="NZ_JACHHB010000002.1"/>
</dbReference>
<feature type="transmembrane region" description="Helical" evidence="1">
    <location>
        <begin position="151"/>
        <end position="179"/>
    </location>
</feature>
<feature type="transmembrane region" description="Helical" evidence="1">
    <location>
        <begin position="115"/>
        <end position="131"/>
    </location>
</feature>
<name>A0A840QLP5_9BACI</name>
<keyword evidence="1" id="KW-0472">Membrane</keyword>
<organism evidence="2 3">
    <name type="scientific">Texcoconibacillus texcoconensis</name>
    <dbReference type="NCBI Taxonomy" id="1095777"/>
    <lineage>
        <taxon>Bacteria</taxon>
        <taxon>Bacillati</taxon>
        <taxon>Bacillota</taxon>
        <taxon>Bacilli</taxon>
        <taxon>Bacillales</taxon>
        <taxon>Bacillaceae</taxon>
        <taxon>Texcoconibacillus</taxon>
    </lineage>
</organism>
<keyword evidence="1" id="KW-0812">Transmembrane</keyword>
<dbReference type="EMBL" id="JACHHB010000002">
    <property type="protein sequence ID" value="MBB5172295.1"/>
    <property type="molecule type" value="Genomic_DNA"/>
</dbReference>
<comment type="caution">
    <text evidence="2">The sequence shown here is derived from an EMBL/GenBank/DDBJ whole genome shotgun (WGS) entry which is preliminary data.</text>
</comment>
<dbReference type="InterPro" id="IPR007163">
    <property type="entry name" value="VCA0040-like"/>
</dbReference>
<keyword evidence="1" id="KW-1133">Transmembrane helix</keyword>
<keyword evidence="3" id="KW-1185">Reference proteome</keyword>
<evidence type="ECO:0000313" key="3">
    <source>
        <dbReference type="Proteomes" id="UP000551878"/>
    </source>
</evidence>
<gene>
    <name evidence="2" type="ORF">HNQ41_000439</name>
</gene>
<feature type="transmembrane region" description="Helical" evidence="1">
    <location>
        <begin position="86"/>
        <end position="103"/>
    </location>
</feature>
<feature type="transmembrane region" description="Helical" evidence="1">
    <location>
        <begin position="53"/>
        <end position="74"/>
    </location>
</feature>
<sequence>MIEWKNIYRGFMMGTSDLIPGVSGGTIAMVLGIYQRLIAAINGLFSKEWKKHVTFLIPLGFGVALALVSISNVMDWLLSYYPQPTYFFFLGLIIGIIPFLLKTIDYRRTFSSRHYLLLIIAATLISLTMFIDDNQMARSTDSLVTADYIRLFFSGWVASSAMILPGVSGSFVFLLFGTYELIIASLSSFQLEVLVIVAAGIGIGVLVTSKIIHFLLARFTTATYATMTGFIIGSIFVIFPGISDDFGLLIVSIVTFFVGAYCALLLGRLEHDQ</sequence>
<evidence type="ECO:0000313" key="2">
    <source>
        <dbReference type="EMBL" id="MBB5172295.1"/>
    </source>
</evidence>
<dbReference type="Proteomes" id="UP000551878">
    <property type="component" value="Unassembled WGS sequence"/>
</dbReference>
<reference evidence="2 3" key="1">
    <citation type="submission" date="2020-08" db="EMBL/GenBank/DDBJ databases">
        <title>Genomic Encyclopedia of Type Strains, Phase IV (KMG-IV): sequencing the most valuable type-strain genomes for metagenomic binning, comparative biology and taxonomic classification.</title>
        <authorList>
            <person name="Goeker M."/>
        </authorList>
    </citation>
    <scope>NUCLEOTIDE SEQUENCE [LARGE SCALE GENOMIC DNA]</scope>
    <source>
        <strain evidence="2 3">DSM 24696</strain>
    </source>
</reference>
<dbReference type="AlphaFoldDB" id="A0A840QLP5"/>
<dbReference type="PANTHER" id="PTHR37308:SF1">
    <property type="entry name" value="POLYPRENYL-PHOSPHATE TRANSPORTER"/>
    <property type="match status" value="1"/>
</dbReference>
<protein>
    <submittedName>
        <fullName evidence="2">Putative membrane protein</fullName>
    </submittedName>
</protein>
<dbReference type="Pfam" id="PF04018">
    <property type="entry name" value="VCA0040-like"/>
    <property type="match status" value="1"/>
</dbReference>
<feature type="transmembrane region" description="Helical" evidence="1">
    <location>
        <begin position="222"/>
        <end position="239"/>
    </location>
</feature>
<accession>A0A840QLP5</accession>